<reference evidence="2" key="1">
    <citation type="submission" date="2016-11" db="UniProtKB">
        <authorList>
            <consortium name="WormBaseParasite"/>
        </authorList>
    </citation>
    <scope>IDENTIFICATION</scope>
</reference>
<dbReference type="AlphaFoldDB" id="A0A1I8F4H6"/>
<evidence type="ECO:0000313" key="2">
    <source>
        <dbReference type="WBParaSite" id="maker-unitig_19587-snap-gene-0.2-mRNA-1"/>
    </source>
</evidence>
<organism evidence="1 2">
    <name type="scientific">Macrostomum lignano</name>
    <dbReference type="NCBI Taxonomy" id="282301"/>
    <lineage>
        <taxon>Eukaryota</taxon>
        <taxon>Metazoa</taxon>
        <taxon>Spiralia</taxon>
        <taxon>Lophotrochozoa</taxon>
        <taxon>Platyhelminthes</taxon>
        <taxon>Rhabditophora</taxon>
        <taxon>Macrostomorpha</taxon>
        <taxon>Macrostomida</taxon>
        <taxon>Macrostomidae</taxon>
        <taxon>Macrostomum</taxon>
    </lineage>
</organism>
<protein>
    <submittedName>
        <fullName evidence="2">Secreted protein</fullName>
    </submittedName>
</protein>
<keyword evidence="1" id="KW-1185">Reference proteome</keyword>
<accession>A0A1I8F4H6</accession>
<evidence type="ECO:0000313" key="1">
    <source>
        <dbReference type="Proteomes" id="UP000095280"/>
    </source>
</evidence>
<dbReference type="WBParaSite" id="maker-unitig_19587-snap-gene-0.2-mRNA-1">
    <property type="protein sequence ID" value="maker-unitig_19587-snap-gene-0.2-mRNA-1"/>
    <property type="gene ID" value="maker-unitig_19587-snap-gene-0.2"/>
</dbReference>
<proteinExistence type="predicted"/>
<dbReference type="Proteomes" id="UP000095280">
    <property type="component" value="Unplaced"/>
</dbReference>
<name>A0A1I8F4H6_9PLAT</name>
<sequence length="255" mass="27566">RLTLRLRCGRAALPRESSRETYATSTGLIVYMRLGVPIANGVRRFSFVVIFSLSLSDTRACQLSTLPSALLFLPFASVAADCASAGHHATSRSLRLSNRCLRHHLRPSEAGGLDGRTGVAHLVWPDLSCASRPFHVAVTPDSCHQHPAAAARLVNHTTDGTPTRRRTLTCCFCALGAPARVSGLHSQQHPQLPAGQAGQNTSFHWLRVCIYETESPDLQSLGGAPDIHWIGKIFYSGFSFALRAASTILVSSISR</sequence>